<feature type="compositionally biased region" description="Polar residues" evidence="1">
    <location>
        <begin position="177"/>
        <end position="203"/>
    </location>
</feature>
<feature type="region of interest" description="Disordered" evidence="1">
    <location>
        <begin position="165"/>
        <end position="203"/>
    </location>
</feature>
<evidence type="ECO:0000313" key="2">
    <source>
        <dbReference type="EMBL" id="SDH92170.1"/>
    </source>
</evidence>
<dbReference type="AlphaFoldDB" id="A0A1G8GCW7"/>
<dbReference type="OrthoDB" id="1793079at2"/>
<name>A0A1G8GCW7_9FIRM</name>
<dbReference type="STRING" id="1121419.SAMN05443529_12214"/>
<evidence type="ECO:0000313" key="3">
    <source>
        <dbReference type="Proteomes" id="UP000198656"/>
    </source>
</evidence>
<keyword evidence="3" id="KW-1185">Reference proteome</keyword>
<dbReference type="InterPro" id="IPR014717">
    <property type="entry name" value="Transl_elong_EF1B/ribsomal_bS6"/>
</dbReference>
<gene>
    <name evidence="2" type="ORF">SAMN05443529_12214</name>
</gene>
<reference evidence="3" key="1">
    <citation type="submission" date="2016-10" db="EMBL/GenBank/DDBJ databases">
        <authorList>
            <person name="Varghese N."/>
            <person name="Submissions S."/>
        </authorList>
    </citation>
    <scope>NUCLEOTIDE SEQUENCE [LARGE SCALE GENOMIC DNA]</scope>
    <source>
        <strain evidence="3">DSM 8344</strain>
    </source>
</reference>
<sequence length="451" mass="49807">MKLKIDLSKLRNLGLTFKSQKSKKMPRLLQKVKNKRPKSSSLSLSKKDFILLSVLILGLEGYGLYNLVLDPKWQEFSKLKTSYAAKELIAANFEKDLAQKDQYQENLKLLDYKYSTLTKVIPHEIPQEEIVLILNKLAKDRELDINGIALSTISYVSKKDYEAGKVTSDHQDGGKAVTTTSVTSDAKNGEGTSPTSAEANKTTAKPQLANDMVIVEEVDIAFSGSYGALYNFLSDLEKSERKIIVKEVSMTRGTGDLLKGQLKVQYVGYVTTDDKSTYSLETPPVNGKISPFQAYLGFEDNVPALTDVSSAQGPAPVKTYNPNFYLLLNTNDDSAPKIIMGDYTKNGTELYSDSNSSVRGKLSISGNQDNMTYSYTLGGSTQTKNAKLVIDSGKIRFDVISKARKSEQDKVSLTLDVDNKTDYPLEINVINDDKQVPRFSLGSKLGSVTIK</sequence>
<dbReference type="Proteomes" id="UP000198656">
    <property type="component" value="Unassembled WGS sequence"/>
</dbReference>
<organism evidence="2 3">
    <name type="scientific">Desulfosporosinus hippei DSM 8344</name>
    <dbReference type="NCBI Taxonomy" id="1121419"/>
    <lineage>
        <taxon>Bacteria</taxon>
        <taxon>Bacillati</taxon>
        <taxon>Bacillota</taxon>
        <taxon>Clostridia</taxon>
        <taxon>Eubacteriales</taxon>
        <taxon>Desulfitobacteriaceae</taxon>
        <taxon>Desulfosporosinus</taxon>
    </lineage>
</organism>
<dbReference type="EMBL" id="FNCP01000022">
    <property type="protein sequence ID" value="SDH92170.1"/>
    <property type="molecule type" value="Genomic_DNA"/>
</dbReference>
<dbReference type="RefSeq" id="WP_092334810.1">
    <property type="nucleotide sequence ID" value="NZ_FNCP01000022.1"/>
</dbReference>
<dbReference type="Gene3D" id="3.30.70.60">
    <property type="match status" value="1"/>
</dbReference>
<evidence type="ECO:0000256" key="1">
    <source>
        <dbReference type="SAM" id="MobiDB-lite"/>
    </source>
</evidence>
<proteinExistence type="predicted"/>
<accession>A0A1G8GCW7</accession>
<protein>
    <submittedName>
        <fullName evidence="2">Type IV pilus assembly protein PilO</fullName>
    </submittedName>
</protein>